<dbReference type="Proteomes" id="UP001065298">
    <property type="component" value="Chromosome 1"/>
</dbReference>
<keyword evidence="2" id="KW-1185">Reference proteome</keyword>
<evidence type="ECO:0000313" key="2">
    <source>
        <dbReference type="Proteomes" id="UP001065298"/>
    </source>
</evidence>
<name>A0ACC0RF97_9HYPO</name>
<evidence type="ECO:0000313" key="1">
    <source>
        <dbReference type="EMBL" id="KAI8684631.1"/>
    </source>
</evidence>
<organism evidence="1 2">
    <name type="scientific">Fusarium keratoplasticum</name>
    <dbReference type="NCBI Taxonomy" id="1328300"/>
    <lineage>
        <taxon>Eukaryota</taxon>
        <taxon>Fungi</taxon>
        <taxon>Dikarya</taxon>
        <taxon>Ascomycota</taxon>
        <taxon>Pezizomycotina</taxon>
        <taxon>Sordariomycetes</taxon>
        <taxon>Hypocreomycetidae</taxon>
        <taxon>Hypocreales</taxon>
        <taxon>Nectriaceae</taxon>
        <taxon>Fusarium</taxon>
        <taxon>Fusarium solani species complex</taxon>
    </lineage>
</organism>
<comment type="caution">
    <text evidence="1">The sequence shown here is derived from an EMBL/GenBank/DDBJ whole genome shotgun (WGS) entry which is preliminary data.</text>
</comment>
<accession>A0ACC0RF97</accession>
<reference evidence="1" key="1">
    <citation type="submission" date="2022-06" db="EMBL/GenBank/DDBJ databases">
        <title>Fusarium solani species complex genomes reveal bases of compartmentalisation and animal pathogenesis.</title>
        <authorList>
            <person name="Tsai I.J."/>
        </authorList>
    </citation>
    <scope>NUCLEOTIDE SEQUENCE</scope>
    <source>
        <strain evidence="1">Fu6.1</strain>
    </source>
</reference>
<proteinExistence type="predicted"/>
<gene>
    <name evidence="1" type="ORF">NCS57_00129700</name>
</gene>
<dbReference type="EMBL" id="CM046503">
    <property type="protein sequence ID" value="KAI8684631.1"/>
    <property type="molecule type" value="Genomic_DNA"/>
</dbReference>
<sequence length="346" mass="40312">MDSIYLPTCGIILDPQHLPFSPFNFTNCTYAMTGRGRAGNPVPKLPRPDATLDIRPVPRERHFDVRSIGPGASPDIHQTVRSVEELERDLVVPEYSGQRCHSEESRDQAVREFLDHVISDGQTDFRNEDEFTPEVTWGFCIFVTSYSKEAQKNLDSAVLMLVKIVGRYFRENTSPEFATFGQEAFKRFKLDLFENKELLEHASDDRVREEFNAYVRSLHLWDDGYDPDVNRARYYRDNLNRPPGNSRLKFCIVLDEAKINELAAFKFPINPKEDDRSLRKVSVKIICRSWSYPEEPNCETGYFDGSTRKFFSGIDQLPLNRLVEVYERLSHWHVDEMFPMFKFLDI</sequence>
<protein>
    <submittedName>
        <fullName evidence="1">Uncharacterized protein</fullName>
    </submittedName>
</protein>